<feature type="compositionally biased region" description="Gly residues" evidence="5">
    <location>
        <begin position="612"/>
        <end position="626"/>
    </location>
</feature>
<comment type="caution">
    <text evidence="7">The sequence shown here is derived from an EMBL/GenBank/DDBJ whole genome shotgun (WGS) entry which is preliminary data.</text>
</comment>
<keyword evidence="3 4" id="KW-0175">Coiled coil</keyword>
<dbReference type="GO" id="GO:0030313">
    <property type="term" value="C:cell envelope"/>
    <property type="evidence" value="ECO:0007669"/>
    <property type="project" value="UniProtKB-SubCell"/>
</dbReference>
<dbReference type="SUPFAM" id="SSF111369">
    <property type="entry name" value="HlyD-like secretion proteins"/>
    <property type="match status" value="2"/>
</dbReference>
<accession>A0A1J4N2X8</accession>
<dbReference type="Gene3D" id="2.40.420.20">
    <property type="match status" value="1"/>
</dbReference>
<evidence type="ECO:0000256" key="3">
    <source>
        <dbReference type="ARBA" id="ARBA00023054"/>
    </source>
</evidence>
<dbReference type="PANTHER" id="PTHR32347">
    <property type="entry name" value="EFFLUX SYSTEM COMPONENT YKNX-RELATED"/>
    <property type="match status" value="1"/>
</dbReference>
<dbReference type="RefSeq" id="WP_071327240.1">
    <property type="nucleotide sequence ID" value="NZ_JZDQ02000034.1"/>
</dbReference>
<gene>
    <name evidence="7" type="ORF">UG56_021485</name>
</gene>
<dbReference type="Gene3D" id="1.10.287.470">
    <property type="entry name" value="Helix hairpin bin"/>
    <property type="match status" value="2"/>
</dbReference>
<feature type="region of interest" description="Disordered" evidence="5">
    <location>
        <begin position="309"/>
        <end position="385"/>
    </location>
</feature>
<evidence type="ECO:0000256" key="5">
    <source>
        <dbReference type="SAM" id="MobiDB-lite"/>
    </source>
</evidence>
<evidence type="ECO:0000313" key="7">
    <source>
        <dbReference type="EMBL" id="OIJ24721.1"/>
    </source>
</evidence>
<protein>
    <recommendedName>
        <fullName evidence="6">Multidrug resistance protein MdtA-like C-terminal permuted SH3 domain-containing protein</fullName>
    </recommendedName>
</protein>
<feature type="region of interest" description="Disordered" evidence="5">
    <location>
        <begin position="121"/>
        <end position="167"/>
    </location>
</feature>
<feature type="compositionally biased region" description="Gly residues" evidence="5">
    <location>
        <begin position="367"/>
        <end position="382"/>
    </location>
</feature>
<comment type="subcellular location">
    <subcellularLocation>
        <location evidence="1">Cell envelope</location>
    </subcellularLocation>
</comment>
<feature type="compositionally biased region" description="Low complexity" evidence="5">
    <location>
        <begin position="126"/>
        <end position="150"/>
    </location>
</feature>
<dbReference type="STRING" id="1844.UG56_021485"/>
<dbReference type="Proteomes" id="UP000033772">
    <property type="component" value="Unassembled WGS sequence"/>
</dbReference>
<sequence>MRRVSRTWVKAASGAAALIVVAGGGYTAYAATASPSAGYRAAAVTTGDVEQTLSLTGTVAPNGRADLAFATDGTVETVVAEGETVKKGQVVARLDRTSLEKSLTSAKAALTAARAQLQSDKEAQVSGVASTSAGTSSETGASPSSAGSSGEDVAAVWTGSTPSSSALTASADTTAELVAQIKKLQNAVVSAQKALDAAEAELGSAQTDLTSALEKLTVLVAAGGMLDESGELAGALKAAQESCADDTSTSCDEDLETALGAQDSAGATVTEATALLGSAESAVADAKAAVKTAKADLKDYSEQLDRALARAGSSGGQDQPGGNDGPQGSGQPSGGADGSTGGSGQLPGTGTSPGEQSGGVPSDDGQSGTGGSGGSGGAGASGGESVTAATLADDQAEIDQAKADVAEAKAALQGAVLKAPAAGTVASVDVKNGDRISAGTEAVTLIAKGLTSVELTVSATQVEQLEVGQIAEVTPAGAEKALPGKVTLVGQVPDTSSGSSTFPVTVTLDETGLDLLAGTTATVEVVVGSAEDVVTIPASALDSGSVTVVDGDTTERRQVTTGLVGATRIEITDGLEEGDQVVLADLSQELPSGDTSGQEGPGPGNDVQRFVGPGGQMPGMPVGGQG</sequence>
<dbReference type="InterPro" id="IPR050465">
    <property type="entry name" value="UPF0194_transport"/>
</dbReference>
<evidence type="ECO:0000256" key="4">
    <source>
        <dbReference type="SAM" id="Coils"/>
    </source>
</evidence>
<keyword evidence="8" id="KW-1185">Reference proteome</keyword>
<dbReference type="Gene3D" id="2.40.30.170">
    <property type="match status" value="1"/>
</dbReference>
<dbReference type="GO" id="GO:0016020">
    <property type="term" value="C:membrane"/>
    <property type="evidence" value="ECO:0007669"/>
    <property type="project" value="InterPro"/>
</dbReference>
<proteinExistence type="inferred from homology"/>
<dbReference type="AlphaFoldDB" id="A0A1J4N2X8"/>
<reference evidence="7" key="1">
    <citation type="submission" date="2016-10" db="EMBL/GenBank/DDBJ databases">
        <title>Draft Genome Sequence of Nocardioides luteus Strain BAFB, an Alkane-Degrading Bacterium Isolated from JP-7 Polluted Soil.</title>
        <authorList>
            <person name="Brown L."/>
            <person name="Ruiz O.N."/>
            <person name="Gunasekera T."/>
        </authorList>
    </citation>
    <scope>NUCLEOTIDE SEQUENCE [LARGE SCALE GENOMIC DNA]</scope>
    <source>
        <strain evidence="7">BAFB</strain>
    </source>
</reference>
<feature type="compositionally biased region" description="Gly residues" evidence="5">
    <location>
        <begin position="313"/>
        <end position="347"/>
    </location>
</feature>
<dbReference type="OrthoDB" id="3769355at2"/>
<feature type="coiled-coil region" evidence="4">
    <location>
        <begin position="391"/>
        <end position="418"/>
    </location>
</feature>
<evidence type="ECO:0000256" key="1">
    <source>
        <dbReference type="ARBA" id="ARBA00004196"/>
    </source>
</evidence>
<dbReference type="NCBIfam" id="TIGR01730">
    <property type="entry name" value="RND_mfp"/>
    <property type="match status" value="1"/>
</dbReference>
<dbReference type="Pfam" id="PF25967">
    <property type="entry name" value="RND-MFP_C"/>
    <property type="match status" value="1"/>
</dbReference>
<dbReference type="GO" id="GO:0022857">
    <property type="term" value="F:transmembrane transporter activity"/>
    <property type="evidence" value="ECO:0007669"/>
    <property type="project" value="InterPro"/>
</dbReference>
<organism evidence="7 8">
    <name type="scientific">Nocardioides luteus</name>
    <dbReference type="NCBI Taxonomy" id="1844"/>
    <lineage>
        <taxon>Bacteria</taxon>
        <taxon>Bacillati</taxon>
        <taxon>Actinomycetota</taxon>
        <taxon>Actinomycetes</taxon>
        <taxon>Propionibacteriales</taxon>
        <taxon>Nocardioidaceae</taxon>
        <taxon>Nocardioides</taxon>
    </lineage>
</organism>
<evidence type="ECO:0000313" key="8">
    <source>
        <dbReference type="Proteomes" id="UP000033772"/>
    </source>
</evidence>
<dbReference type="InterPro" id="IPR058627">
    <property type="entry name" value="MdtA-like_C"/>
</dbReference>
<dbReference type="Gene3D" id="2.40.50.100">
    <property type="match status" value="2"/>
</dbReference>
<dbReference type="EMBL" id="JZDQ02000034">
    <property type="protein sequence ID" value="OIJ24721.1"/>
    <property type="molecule type" value="Genomic_DNA"/>
</dbReference>
<feature type="coiled-coil region" evidence="4">
    <location>
        <begin position="174"/>
        <end position="215"/>
    </location>
</feature>
<feature type="domain" description="Multidrug resistance protein MdtA-like C-terminal permuted SH3" evidence="6">
    <location>
        <begin position="532"/>
        <end position="584"/>
    </location>
</feature>
<feature type="compositionally biased region" description="Low complexity" evidence="5">
    <location>
        <begin position="158"/>
        <end position="167"/>
    </location>
</feature>
<name>A0A1J4N2X8_9ACTN</name>
<evidence type="ECO:0000259" key="6">
    <source>
        <dbReference type="Pfam" id="PF25967"/>
    </source>
</evidence>
<feature type="region of interest" description="Disordered" evidence="5">
    <location>
        <begin position="590"/>
        <end position="626"/>
    </location>
</feature>
<evidence type="ECO:0000256" key="2">
    <source>
        <dbReference type="ARBA" id="ARBA00009477"/>
    </source>
</evidence>
<dbReference type="InterPro" id="IPR006143">
    <property type="entry name" value="RND_pump_MFP"/>
</dbReference>
<comment type="similarity">
    <text evidence="2">Belongs to the membrane fusion protein (MFP) (TC 8.A.1) family.</text>
</comment>